<evidence type="ECO:0000256" key="9">
    <source>
        <dbReference type="HAMAP-Rule" id="MF_00151"/>
    </source>
</evidence>
<evidence type="ECO:0000256" key="7">
    <source>
        <dbReference type="ARBA" id="ARBA00022993"/>
    </source>
</evidence>
<evidence type="ECO:0000256" key="3">
    <source>
        <dbReference type="ARBA" id="ARBA00022695"/>
    </source>
</evidence>
<feature type="binding site" evidence="9">
    <location>
        <begin position="123"/>
        <end position="129"/>
    </location>
    <ligand>
        <name>ATP</name>
        <dbReference type="ChEBI" id="CHEBI:30616"/>
    </ligand>
</feature>
<dbReference type="UniPathway" id="UPA00241">
    <property type="reaction ID" value="UER00355"/>
</dbReference>
<evidence type="ECO:0000256" key="6">
    <source>
        <dbReference type="ARBA" id="ARBA00022842"/>
    </source>
</evidence>
<feature type="binding site" evidence="9">
    <location>
        <position position="17"/>
    </location>
    <ligand>
        <name>ATP</name>
        <dbReference type="ChEBI" id="CHEBI:30616"/>
    </ligand>
</feature>
<dbReference type="CDD" id="cd02163">
    <property type="entry name" value="PPAT"/>
    <property type="match status" value="1"/>
</dbReference>
<dbReference type="PRINTS" id="PR01020">
    <property type="entry name" value="LPSBIOSNTHSS"/>
</dbReference>
<dbReference type="GO" id="GO:0004595">
    <property type="term" value="F:pantetheine-phosphate adenylyltransferase activity"/>
    <property type="evidence" value="ECO:0007669"/>
    <property type="project" value="UniProtKB-UniRule"/>
</dbReference>
<dbReference type="PANTHER" id="PTHR21342:SF1">
    <property type="entry name" value="PHOSPHOPANTETHEINE ADENYLYLTRANSFERASE"/>
    <property type="match status" value="1"/>
</dbReference>
<reference evidence="12" key="1">
    <citation type="submission" date="2019-05" db="EMBL/GenBank/DDBJ databases">
        <title>Complete genome sequencing of Absiella argi strain JCM 30884.</title>
        <authorList>
            <person name="Sakamoto M."/>
            <person name="Murakami T."/>
            <person name="Mori H."/>
        </authorList>
    </citation>
    <scope>NUCLEOTIDE SEQUENCE [LARGE SCALE GENOMIC DNA]</scope>
    <source>
        <strain evidence="12">JCM 30884</strain>
    </source>
</reference>
<feature type="binding site" evidence="9">
    <location>
        <begin position="88"/>
        <end position="90"/>
    </location>
    <ligand>
        <name>ATP</name>
        <dbReference type="ChEBI" id="CHEBI:30616"/>
    </ligand>
</feature>
<comment type="cofactor">
    <cofactor evidence="9">
        <name>Mg(2+)</name>
        <dbReference type="ChEBI" id="CHEBI:18420"/>
    </cofactor>
</comment>
<comment type="function">
    <text evidence="9">Reversibly transfers an adenylyl group from ATP to 4'-phosphopantetheine, yielding dephospho-CoA (dPCoA) and pyrophosphate.</text>
</comment>
<feature type="binding site" evidence="9">
    <location>
        <position position="98"/>
    </location>
    <ligand>
        <name>ATP</name>
        <dbReference type="ChEBI" id="CHEBI:30616"/>
    </ligand>
</feature>
<feature type="binding site" evidence="9">
    <location>
        <position position="87"/>
    </location>
    <ligand>
        <name>substrate</name>
    </ligand>
</feature>
<dbReference type="KEGG" id="aarg:Aargi30884_08210"/>
<keyword evidence="2 9" id="KW-0808">Transferase</keyword>
<dbReference type="NCBIfam" id="TIGR00125">
    <property type="entry name" value="cyt_tran_rel"/>
    <property type="match status" value="1"/>
</dbReference>
<comment type="subcellular location">
    <subcellularLocation>
        <location evidence="9">Cytoplasm</location>
    </subcellularLocation>
</comment>
<comment type="similarity">
    <text evidence="9">Belongs to the bacterial CoaD family.</text>
</comment>
<keyword evidence="7 9" id="KW-0173">Coenzyme A biosynthesis</keyword>
<evidence type="ECO:0000313" key="11">
    <source>
        <dbReference type="EMBL" id="BBK21918.1"/>
    </source>
</evidence>
<evidence type="ECO:0000313" key="12">
    <source>
        <dbReference type="Proteomes" id="UP000464754"/>
    </source>
</evidence>
<feature type="binding site" evidence="9">
    <location>
        <position position="9"/>
    </location>
    <ligand>
        <name>substrate</name>
    </ligand>
</feature>
<feature type="site" description="Transition state stabilizer" evidence="9">
    <location>
        <position position="17"/>
    </location>
</feature>
<keyword evidence="1 9" id="KW-0963">Cytoplasm</keyword>
<keyword evidence="5 9" id="KW-0067">ATP-binding</keyword>
<dbReference type="InterPro" id="IPR014729">
    <property type="entry name" value="Rossmann-like_a/b/a_fold"/>
</dbReference>
<feature type="binding site" evidence="9">
    <location>
        <begin position="9"/>
        <end position="10"/>
    </location>
    <ligand>
        <name>ATP</name>
        <dbReference type="ChEBI" id="CHEBI:30616"/>
    </ligand>
</feature>
<dbReference type="InterPro" id="IPR001980">
    <property type="entry name" value="PPAT"/>
</dbReference>
<dbReference type="GO" id="GO:0015937">
    <property type="term" value="P:coenzyme A biosynthetic process"/>
    <property type="evidence" value="ECO:0007669"/>
    <property type="project" value="UniProtKB-UniRule"/>
</dbReference>
<evidence type="ECO:0000256" key="8">
    <source>
        <dbReference type="ARBA" id="ARBA00029346"/>
    </source>
</evidence>
<keyword evidence="6 9" id="KW-0460">Magnesium</keyword>
<evidence type="ECO:0000256" key="5">
    <source>
        <dbReference type="ARBA" id="ARBA00022840"/>
    </source>
</evidence>
<dbReference type="Proteomes" id="UP000464754">
    <property type="component" value="Chromosome"/>
</dbReference>
<gene>
    <name evidence="9 11" type="primary">coaD</name>
    <name evidence="11" type="ORF">Aargi30884_08210</name>
</gene>
<keyword evidence="12" id="KW-1185">Reference proteome</keyword>
<dbReference type="EMBL" id="AP019695">
    <property type="protein sequence ID" value="BBK21918.1"/>
    <property type="molecule type" value="Genomic_DNA"/>
</dbReference>
<evidence type="ECO:0000256" key="2">
    <source>
        <dbReference type="ARBA" id="ARBA00022679"/>
    </source>
</evidence>
<name>A0A6N4TG89_9FIRM</name>
<accession>A0A6N4TG89</accession>
<evidence type="ECO:0000256" key="1">
    <source>
        <dbReference type="ARBA" id="ARBA00022490"/>
    </source>
</evidence>
<dbReference type="NCBIfam" id="TIGR01510">
    <property type="entry name" value="coaD_prev_kdtB"/>
    <property type="match status" value="1"/>
</dbReference>
<keyword evidence="4 9" id="KW-0547">Nucleotide-binding</keyword>
<dbReference type="Pfam" id="PF01467">
    <property type="entry name" value="CTP_transf_like"/>
    <property type="match status" value="1"/>
</dbReference>
<comment type="subunit">
    <text evidence="9">Homohexamer.</text>
</comment>
<dbReference type="GO" id="GO:0005524">
    <property type="term" value="F:ATP binding"/>
    <property type="evidence" value="ECO:0007669"/>
    <property type="project" value="UniProtKB-KW"/>
</dbReference>
<dbReference type="RefSeq" id="WP_118362056.1">
    <property type="nucleotide sequence ID" value="NZ_AP019695.1"/>
</dbReference>
<sequence length="157" mass="17675">MTKAIFPGSFDPLTMGHMNVIERACKIFDEVIVIILENSEKRALFDLEERLHMIKSACAHLSKVSVMSADTLTVEAAKTLGANVIIRGVRSIKDFEYEKDIASVNHHLDQSIETILLYTDERYGFVSSSVIKELLKYGKDINGLVPEAVHSYIQNKF</sequence>
<dbReference type="SUPFAM" id="SSF52374">
    <property type="entry name" value="Nucleotidylyl transferase"/>
    <property type="match status" value="1"/>
</dbReference>
<evidence type="ECO:0000259" key="10">
    <source>
        <dbReference type="Pfam" id="PF01467"/>
    </source>
</evidence>
<feature type="domain" description="Cytidyltransferase-like" evidence="10">
    <location>
        <begin position="5"/>
        <end position="133"/>
    </location>
</feature>
<comment type="catalytic activity">
    <reaction evidence="8 9">
        <text>(R)-4'-phosphopantetheine + ATP + H(+) = 3'-dephospho-CoA + diphosphate</text>
        <dbReference type="Rhea" id="RHEA:19801"/>
        <dbReference type="ChEBI" id="CHEBI:15378"/>
        <dbReference type="ChEBI" id="CHEBI:30616"/>
        <dbReference type="ChEBI" id="CHEBI:33019"/>
        <dbReference type="ChEBI" id="CHEBI:57328"/>
        <dbReference type="ChEBI" id="CHEBI:61723"/>
        <dbReference type="EC" id="2.7.7.3"/>
    </reaction>
</comment>
<dbReference type="EC" id="2.7.7.3" evidence="9"/>
<dbReference type="InterPro" id="IPR004821">
    <property type="entry name" value="Cyt_trans-like"/>
</dbReference>
<feature type="binding site" evidence="9">
    <location>
        <position position="41"/>
    </location>
    <ligand>
        <name>substrate</name>
    </ligand>
</feature>
<protein>
    <recommendedName>
        <fullName evidence="9">Phosphopantetheine adenylyltransferase</fullName>
        <ecNumber evidence="9">2.7.7.3</ecNumber>
    </recommendedName>
    <alternativeName>
        <fullName evidence="9">Dephospho-CoA pyrophosphorylase</fullName>
    </alternativeName>
    <alternativeName>
        <fullName evidence="9">Pantetheine-phosphate adenylyltransferase</fullName>
        <shortName evidence="9">PPAT</shortName>
    </alternativeName>
</protein>
<comment type="pathway">
    <text evidence="9">Cofactor biosynthesis; coenzyme A biosynthesis; CoA from (R)-pantothenate: step 4/5.</text>
</comment>
<dbReference type="PANTHER" id="PTHR21342">
    <property type="entry name" value="PHOSPHOPANTETHEINE ADENYLYLTRANSFERASE"/>
    <property type="match status" value="1"/>
</dbReference>
<dbReference type="GO" id="GO:0005737">
    <property type="term" value="C:cytoplasm"/>
    <property type="evidence" value="ECO:0007669"/>
    <property type="project" value="UniProtKB-SubCell"/>
</dbReference>
<dbReference type="HAMAP" id="MF_00151">
    <property type="entry name" value="PPAT_bact"/>
    <property type="match status" value="1"/>
</dbReference>
<feature type="binding site" evidence="9">
    <location>
        <position position="73"/>
    </location>
    <ligand>
        <name>substrate</name>
    </ligand>
</feature>
<organism evidence="11 12">
    <name type="scientific">Amedibacterium intestinale</name>
    <dbReference type="NCBI Taxonomy" id="2583452"/>
    <lineage>
        <taxon>Bacteria</taxon>
        <taxon>Bacillati</taxon>
        <taxon>Bacillota</taxon>
        <taxon>Erysipelotrichia</taxon>
        <taxon>Erysipelotrichales</taxon>
        <taxon>Erysipelotrichaceae</taxon>
        <taxon>Amedibacterium</taxon>
    </lineage>
</organism>
<keyword evidence="3 9" id="KW-0548">Nucleotidyltransferase</keyword>
<evidence type="ECO:0000256" key="4">
    <source>
        <dbReference type="ARBA" id="ARBA00022741"/>
    </source>
</evidence>
<proteinExistence type="inferred from homology"/>
<dbReference type="AlphaFoldDB" id="A0A6N4TG89"/>
<dbReference type="Gene3D" id="3.40.50.620">
    <property type="entry name" value="HUPs"/>
    <property type="match status" value="1"/>
</dbReference>